<keyword evidence="4" id="KW-1185">Reference proteome</keyword>
<sequence length="288" mass="32798">MDKLTLNLENHIAETLLITLYAKAVESKRKHPLINDPDACRMAAQLDYDFSKYRNTKASTAGVAIRASHFDHMAAEFIERHARPVVVSVGCGLDTRRQRLGAAGGKAVFYLLDLAEVIAVRAQLLPPADNEILSGVSMLETAWMDDLLSRYPDGDFLFVIEGVLMFFTEADCRFLLVELAKRFDGAQIHFDLPNQWLSRRTSWHDAVSKTNAVFKFGLDNPQEIETWHPHLHHQRTWLFPEFKGWRRMGWGLTLLMSLIPALKHSMQMIAYKVVFAPQNHSRADGHSK</sequence>
<name>A0A1W1V718_9PAST</name>
<protein>
    <submittedName>
        <fullName evidence="3">O-Methyltransferase involved in polyketide biosynthesis</fullName>
    </submittedName>
</protein>
<organism evidence="3 4">
    <name type="scientific">Pasteurella testudinis DSM 23072</name>
    <dbReference type="NCBI Taxonomy" id="1122938"/>
    <lineage>
        <taxon>Bacteria</taxon>
        <taxon>Pseudomonadati</taxon>
        <taxon>Pseudomonadota</taxon>
        <taxon>Gammaproteobacteria</taxon>
        <taxon>Pasteurellales</taxon>
        <taxon>Pasteurellaceae</taxon>
        <taxon>Pasteurella</taxon>
    </lineage>
</organism>
<dbReference type="EMBL" id="FWWV01000057">
    <property type="protein sequence ID" value="SMB89219.1"/>
    <property type="molecule type" value="Genomic_DNA"/>
</dbReference>
<dbReference type="Proteomes" id="UP000192408">
    <property type="component" value="Unassembled WGS sequence"/>
</dbReference>
<evidence type="ECO:0000256" key="2">
    <source>
        <dbReference type="ARBA" id="ARBA00022679"/>
    </source>
</evidence>
<dbReference type="GO" id="GO:0032259">
    <property type="term" value="P:methylation"/>
    <property type="evidence" value="ECO:0007669"/>
    <property type="project" value="UniProtKB-KW"/>
</dbReference>
<dbReference type="PANTHER" id="PTHR43619">
    <property type="entry name" value="S-ADENOSYL-L-METHIONINE-DEPENDENT METHYLTRANSFERASE YKTD-RELATED"/>
    <property type="match status" value="1"/>
</dbReference>
<dbReference type="RefSeq" id="WP_084257936.1">
    <property type="nucleotide sequence ID" value="NZ_FWWV01000057.1"/>
</dbReference>
<dbReference type="PIRSF" id="PIRSF028177">
    <property type="entry name" value="Polyketide_synth_Omtfrase_TcmP"/>
    <property type="match status" value="1"/>
</dbReference>
<dbReference type="InterPro" id="IPR007213">
    <property type="entry name" value="Ppm1/Ppm2/Tcmp"/>
</dbReference>
<gene>
    <name evidence="3" type="ORF">SAMN05660772_01322</name>
</gene>
<dbReference type="PANTHER" id="PTHR43619:SF2">
    <property type="entry name" value="S-ADENOSYL-L-METHIONINE-DEPENDENT METHYLTRANSFERASES SUPERFAMILY PROTEIN"/>
    <property type="match status" value="1"/>
</dbReference>
<dbReference type="STRING" id="1122938.SAMN05660772_01322"/>
<dbReference type="Pfam" id="PF04072">
    <property type="entry name" value="LCM"/>
    <property type="match status" value="1"/>
</dbReference>
<dbReference type="GO" id="GO:0008168">
    <property type="term" value="F:methyltransferase activity"/>
    <property type="evidence" value="ECO:0007669"/>
    <property type="project" value="UniProtKB-KW"/>
</dbReference>
<dbReference type="Gene3D" id="3.40.50.150">
    <property type="entry name" value="Vaccinia Virus protein VP39"/>
    <property type="match status" value="1"/>
</dbReference>
<dbReference type="SUPFAM" id="SSF53335">
    <property type="entry name" value="S-adenosyl-L-methionine-dependent methyltransferases"/>
    <property type="match status" value="1"/>
</dbReference>
<proteinExistence type="predicted"/>
<keyword evidence="1 3" id="KW-0489">Methyltransferase</keyword>
<dbReference type="InterPro" id="IPR029063">
    <property type="entry name" value="SAM-dependent_MTases_sf"/>
</dbReference>
<reference evidence="4" key="1">
    <citation type="submission" date="2017-04" db="EMBL/GenBank/DDBJ databases">
        <authorList>
            <person name="Varghese N."/>
            <person name="Submissions S."/>
        </authorList>
    </citation>
    <scope>NUCLEOTIDE SEQUENCE [LARGE SCALE GENOMIC DNA]</scope>
    <source>
        <strain evidence="4">DSM 23072</strain>
    </source>
</reference>
<evidence type="ECO:0000313" key="3">
    <source>
        <dbReference type="EMBL" id="SMB89219.1"/>
    </source>
</evidence>
<evidence type="ECO:0000256" key="1">
    <source>
        <dbReference type="ARBA" id="ARBA00022603"/>
    </source>
</evidence>
<keyword evidence="2 3" id="KW-0808">Transferase</keyword>
<dbReference type="InterPro" id="IPR016874">
    <property type="entry name" value="TcmP-like"/>
</dbReference>
<dbReference type="AlphaFoldDB" id="A0A1W1V718"/>
<accession>A0A1W1V718</accession>
<evidence type="ECO:0000313" key="4">
    <source>
        <dbReference type="Proteomes" id="UP000192408"/>
    </source>
</evidence>